<feature type="signal peptide" evidence="7">
    <location>
        <begin position="1"/>
        <end position="24"/>
    </location>
</feature>
<feature type="domain" description="Cytochrome c" evidence="8">
    <location>
        <begin position="21"/>
        <end position="100"/>
    </location>
</feature>
<keyword evidence="3 6" id="KW-0479">Metal-binding</keyword>
<dbReference type="InterPro" id="IPR050597">
    <property type="entry name" value="Cytochrome_c_Oxidase_Subunit"/>
</dbReference>
<keyword evidence="10" id="KW-1185">Reference proteome</keyword>
<dbReference type="PROSITE" id="PS51007">
    <property type="entry name" value="CYTC"/>
    <property type="match status" value="1"/>
</dbReference>
<accession>A0ABT9E0G7</accession>
<feature type="chain" id="PRO_5047335535" evidence="7">
    <location>
        <begin position="25"/>
        <end position="100"/>
    </location>
</feature>
<dbReference type="InterPro" id="IPR036909">
    <property type="entry name" value="Cyt_c-like_dom_sf"/>
</dbReference>
<dbReference type="Proteomes" id="UP001243009">
    <property type="component" value="Unassembled WGS sequence"/>
</dbReference>
<keyword evidence="1" id="KW-0813">Transport</keyword>
<name>A0ABT9E0G7_9PROT</name>
<dbReference type="SUPFAM" id="SSF46626">
    <property type="entry name" value="Cytochrome c"/>
    <property type="match status" value="1"/>
</dbReference>
<keyword evidence="5 6" id="KW-0408">Iron</keyword>
<dbReference type="EMBL" id="JAUTWS010000012">
    <property type="protein sequence ID" value="MDO9709617.1"/>
    <property type="molecule type" value="Genomic_DNA"/>
</dbReference>
<dbReference type="PROSITE" id="PS51257">
    <property type="entry name" value="PROKAR_LIPOPROTEIN"/>
    <property type="match status" value="1"/>
</dbReference>
<keyword evidence="4" id="KW-0249">Electron transport</keyword>
<protein>
    <submittedName>
        <fullName evidence="9">C-type cytochrome</fullName>
    </submittedName>
</protein>
<evidence type="ECO:0000256" key="4">
    <source>
        <dbReference type="ARBA" id="ARBA00022982"/>
    </source>
</evidence>
<evidence type="ECO:0000256" key="2">
    <source>
        <dbReference type="ARBA" id="ARBA00022617"/>
    </source>
</evidence>
<evidence type="ECO:0000256" key="1">
    <source>
        <dbReference type="ARBA" id="ARBA00022448"/>
    </source>
</evidence>
<evidence type="ECO:0000259" key="8">
    <source>
        <dbReference type="PROSITE" id="PS51007"/>
    </source>
</evidence>
<dbReference type="PANTHER" id="PTHR33751">
    <property type="entry name" value="CBB3-TYPE CYTOCHROME C OXIDASE SUBUNIT FIXP"/>
    <property type="match status" value="1"/>
</dbReference>
<evidence type="ECO:0000256" key="7">
    <source>
        <dbReference type="SAM" id="SignalP"/>
    </source>
</evidence>
<keyword evidence="7" id="KW-0732">Signal</keyword>
<sequence length="100" mass="10262">MPPSRLLAAAVLAAGLPAMPLAQAAGPAPLAAQGCLGCHGPDGTGMGAIPRLAGREAPELAAILRDYRADRRPATIMNRIARGYTEAEIDSVSAWFAAVR</sequence>
<keyword evidence="2 6" id="KW-0349">Heme</keyword>
<evidence type="ECO:0000256" key="5">
    <source>
        <dbReference type="ARBA" id="ARBA00023004"/>
    </source>
</evidence>
<organism evidence="9 10">
    <name type="scientific">Paracraurococcus lichenis</name>
    <dbReference type="NCBI Taxonomy" id="3064888"/>
    <lineage>
        <taxon>Bacteria</taxon>
        <taxon>Pseudomonadati</taxon>
        <taxon>Pseudomonadota</taxon>
        <taxon>Alphaproteobacteria</taxon>
        <taxon>Acetobacterales</taxon>
        <taxon>Roseomonadaceae</taxon>
        <taxon>Paracraurococcus</taxon>
    </lineage>
</organism>
<dbReference type="InterPro" id="IPR009056">
    <property type="entry name" value="Cyt_c-like_dom"/>
</dbReference>
<evidence type="ECO:0000256" key="3">
    <source>
        <dbReference type="ARBA" id="ARBA00022723"/>
    </source>
</evidence>
<dbReference type="Gene3D" id="1.10.760.10">
    <property type="entry name" value="Cytochrome c-like domain"/>
    <property type="match status" value="1"/>
</dbReference>
<evidence type="ECO:0000313" key="9">
    <source>
        <dbReference type="EMBL" id="MDO9709617.1"/>
    </source>
</evidence>
<evidence type="ECO:0000256" key="6">
    <source>
        <dbReference type="PROSITE-ProRule" id="PRU00433"/>
    </source>
</evidence>
<evidence type="ECO:0000313" key="10">
    <source>
        <dbReference type="Proteomes" id="UP001243009"/>
    </source>
</evidence>
<reference evidence="9 10" key="1">
    <citation type="submission" date="2023-08" db="EMBL/GenBank/DDBJ databases">
        <title>The draft genome sequence of Paracraurococcus sp. LOR1-02.</title>
        <authorList>
            <person name="Kingkaew E."/>
            <person name="Tanasupawat S."/>
        </authorList>
    </citation>
    <scope>NUCLEOTIDE SEQUENCE [LARGE SCALE GENOMIC DNA]</scope>
    <source>
        <strain evidence="9 10">LOR1-02</strain>
    </source>
</reference>
<proteinExistence type="predicted"/>
<dbReference type="RefSeq" id="WP_305104484.1">
    <property type="nucleotide sequence ID" value="NZ_JAUTWS010000012.1"/>
</dbReference>
<dbReference type="Pfam" id="PF00034">
    <property type="entry name" value="Cytochrom_C"/>
    <property type="match status" value="1"/>
</dbReference>
<dbReference type="PANTHER" id="PTHR33751:SF9">
    <property type="entry name" value="CYTOCHROME C4"/>
    <property type="match status" value="1"/>
</dbReference>
<gene>
    <name evidence="9" type="ORF">Q7A36_14795</name>
</gene>
<comment type="caution">
    <text evidence="9">The sequence shown here is derived from an EMBL/GenBank/DDBJ whole genome shotgun (WGS) entry which is preliminary data.</text>
</comment>